<evidence type="ECO:0000313" key="3">
    <source>
        <dbReference type="EMBL" id="KAK3055788.1"/>
    </source>
</evidence>
<dbReference type="GO" id="GO:0005634">
    <property type="term" value="C:nucleus"/>
    <property type="evidence" value="ECO:0007669"/>
    <property type="project" value="TreeGrafter"/>
</dbReference>
<dbReference type="PANTHER" id="PTHR23099:SF0">
    <property type="entry name" value="GERM CELL NUCLEAR ACIDIC PROTEIN"/>
    <property type="match status" value="1"/>
</dbReference>
<sequence>MARLRKENVTKCPASDDLEFVPVDFAINTAKQDESIPVRQQNPRASPRKKNQRSYRVIEDSSDVESDAQVEVRLVPKTTPKKAQLGRQRVLKSLGASPFSLTLQKPLLQPLDLRRARPDKVTGAPTRLAELSAAKEEPPVASIISDDSEDEVDVEESIWCGSNHDSEESEEELPSVRKLIVPGQFQDTIPNPSNVPLSATKPQVGKLMQPSQFDSDIASRLPGKILRTVNTVDALSRPGSSSDKENTDAVLRFSPPRLHSPSKIDLLARPVTPPQSPSKSRLQSPSKTKQRIPTPPLRQSLDAFWNADAVNDWNEQYSPKKLLKSSRKLKFHQDESSQSPSSSPRKPQSPSKRTKAELNAKKSFSAEKHRLASDFLAELDQRITGGQIATLSAPSGGVRILWSKTLNSTAGRANWRKETTKSRQLDGTTTTTQKHFASIELAEKVIDDEHRLLNVLSHEFCHLANFMISGIKDQPHGKQFKVWGRKCTEVFRERGVEVTTKHSYQIEYKFVWQCENEMCGAEFKRHSKSIDPGRKVCGSCKGRLVQVKPVPRGASATTGYAAFVKENFAGVKKGMVGMSQKEVMEAVGRKYRAEKEAKGLKVPKTDDALEMLTSAVEVITLDDD</sequence>
<dbReference type="SMART" id="SM00731">
    <property type="entry name" value="SprT"/>
    <property type="match status" value="1"/>
</dbReference>
<dbReference type="InterPro" id="IPR006640">
    <property type="entry name" value="SprT-like_domain"/>
</dbReference>
<feature type="compositionally biased region" description="Basic and acidic residues" evidence="1">
    <location>
        <begin position="354"/>
        <end position="363"/>
    </location>
</feature>
<protein>
    <recommendedName>
        <fullName evidence="2">SprT-like domain-containing protein</fullName>
    </recommendedName>
</protein>
<dbReference type="PANTHER" id="PTHR23099">
    <property type="entry name" value="TRANSCRIPTIONAL REGULATOR"/>
    <property type="match status" value="1"/>
</dbReference>
<dbReference type="Pfam" id="PF10263">
    <property type="entry name" value="SprT-like"/>
    <property type="match status" value="1"/>
</dbReference>
<dbReference type="GO" id="GO:0006950">
    <property type="term" value="P:response to stress"/>
    <property type="evidence" value="ECO:0007669"/>
    <property type="project" value="UniProtKB-ARBA"/>
</dbReference>
<feature type="region of interest" description="Disordered" evidence="1">
    <location>
        <begin position="120"/>
        <end position="155"/>
    </location>
</feature>
<accession>A0AAJ0GE62</accession>
<proteinExistence type="predicted"/>
<feature type="compositionally biased region" description="Acidic residues" evidence="1">
    <location>
        <begin position="146"/>
        <end position="155"/>
    </location>
</feature>
<feature type="compositionally biased region" description="Polar residues" evidence="1">
    <location>
        <begin position="277"/>
        <end position="287"/>
    </location>
</feature>
<name>A0AAJ0GE62_9PEZI</name>
<evidence type="ECO:0000256" key="1">
    <source>
        <dbReference type="SAM" id="MobiDB-lite"/>
    </source>
</evidence>
<evidence type="ECO:0000259" key="2">
    <source>
        <dbReference type="SMART" id="SM00731"/>
    </source>
</evidence>
<feature type="compositionally biased region" description="Low complexity" evidence="1">
    <location>
        <begin position="336"/>
        <end position="351"/>
    </location>
</feature>
<comment type="caution">
    <text evidence="3">The sequence shown here is derived from an EMBL/GenBank/DDBJ whole genome shotgun (WGS) entry which is preliminary data.</text>
</comment>
<dbReference type="AlphaFoldDB" id="A0AAJ0GE62"/>
<feature type="domain" description="SprT-like" evidence="2">
    <location>
        <begin position="377"/>
        <end position="547"/>
    </location>
</feature>
<organism evidence="3 4">
    <name type="scientific">Extremus antarcticus</name>
    <dbReference type="NCBI Taxonomy" id="702011"/>
    <lineage>
        <taxon>Eukaryota</taxon>
        <taxon>Fungi</taxon>
        <taxon>Dikarya</taxon>
        <taxon>Ascomycota</taxon>
        <taxon>Pezizomycotina</taxon>
        <taxon>Dothideomycetes</taxon>
        <taxon>Dothideomycetidae</taxon>
        <taxon>Mycosphaerellales</taxon>
        <taxon>Extremaceae</taxon>
        <taxon>Extremus</taxon>
    </lineage>
</organism>
<dbReference type="Proteomes" id="UP001271007">
    <property type="component" value="Unassembled WGS sequence"/>
</dbReference>
<feature type="region of interest" description="Disordered" evidence="1">
    <location>
        <begin position="234"/>
        <end position="300"/>
    </location>
</feature>
<reference evidence="3" key="1">
    <citation type="submission" date="2023-04" db="EMBL/GenBank/DDBJ databases">
        <title>Black Yeasts Isolated from many extreme environments.</title>
        <authorList>
            <person name="Coleine C."/>
            <person name="Stajich J.E."/>
            <person name="Selbmann L."/>
        </authorList>
    </citation>
    <scope>NUCLEOTIDE SEQUENCE</scope>
    <source>
        <strain evidence="3">CCFEE 5312</strain>
    </source>
</reference>
<keyword evidence="4" id="KW-1185">Reference proteome</keyword>
<evidence type="ECO:0000313" key="4">
    <source>
        <dbReference type="Proteomes" id="UP001271007"/>
    </source>
</evidence>
<gene>
    <name evidence="3" type="ORF">LTR09_003022</name>
</gene>
<dbReference type="EMBL" id="JAWDJX010000007">
    <property type="protein sequence ID" value="KAK3055788.1"/>
    <property type="molecule type" value="Genomic_DNA"/>
</dbReference>
<feature type="region of interest" description="Disordered" evidence="1">
    <location>
        <begin position="325"/>
        <end position="363"/>
    </location>
</feature>
<feature type="region of interest" description="Disordered" evidence="1">
    <location>
        <begin position="32"/>
        <end position="62"/>
    </location>
</feature>